<dbReference type="EMBL" id="JAPDGR010000027">
    <property type="protein sequence ID" value="KAJ2998401.1"/>
    <property type="molecule type" value="Genomic_DNA"/>
</dbReference>
<dbReference type="Proteomes" id="UP001143856">
    <property type="component" value="Unassembled WGS sequence"/>
</dbReference>
<organism evidence="1 2">
    <name type="scientific">Xylaria curta</name>
    <dbReference type="NCBI Taxonomy" id="42375"/>
    <lineage>
        <taxon>Eukaryota</taxon>
        <taxon>Fungi</taxon>
        <taxon>Dikarya</taxon>
        <taxon>Ascomycota</taxon>
        <taxon>Pezizomycotina</taxon>
        <taxon>Sordariomycetes</taxon>
        <taxon>Xylariomycetidae</taxon>
        <taxon>Xylariales</taxon>
        <taxon>Xylariaceae</taxon>
        <taxon>Xylaria</taxon>
    </lineage>
</organism>
<evidence type="ECO:0000313" key="1">
    <source>
        <dbReference type="EMBL" id="KAJ2998401.1"/>
    </source>
</evidence>
<keyword evidence="2" id="KW-1185">Reference proteome</keyword>
<accession>A0ACC1PR97</accession>
<protein>
    <submittedName>
        <fullName evidence="1">Uncharacterized protein</fullName>
    </submittedName>
</protein>
<evidence type="ECO:0000313" key="2">
    <source>
        <dbReference type="Proteomes" id="UP001143856"/>
    </source>
</evidence>
<comment type="caution">
    <text evidence="1">The sequence shown here is derived from an EMBL/GenBank/DDBJ whole genome shotgun (WGS) entry which is preliminary data.</text>
</comment>
<proteinExistence type="predicted"/>
<name>A0ACC1PR97_9PEZI</name>
<sequence>MMEFVQRLWSTLPLDSGQGWRVWVSSAVVGYVLFCTAFRYSQKRAIEKRFNFGDRSSLAQMTLKDAHAIQTWLAEQQFPSVFSAAIFFALFKTYSIPSISGLLVTTRQFGRPGDIQATSKRAADTSVLLTNMMMRPPGSSLAKLAVARTNYFHNIYRRTGRISNDDMLYTLSLFTLQPMRWTAMYDWRPLSDMERCAIATCFKVWGEDLQISYEALPSHSRGWTDGLHWLEELDAWSQEYEERHVEASDTNAEVVNATRELVLCQIPKSLHRVVWGVVAILLGPRVQKAMRIPDPPLGLESAFNLMITIRKYILRYACPPRPYFLRRVYNADSPDPITNRYQSQRWLGRPWYVKTSLLDRWGLAAWMLWFNGTVSSMVFEDGKFIPEGYLIDDVGPVTHVGKGRDEMRDNVSALDLKSPLRCPFS</sequence>
<reference evidence="1" key="1">
    <citation type="submission" date="2022-10" db="EMBL/GenBank/DDBJ databases">
        <title>Genome Sequence of Xylaria curta.</title>
        <authorList>
            <person name="Buettner E."/>
        </authorList>
    </citation>
    <scope>NUCLEOTIDE SEQUENCE</scope>
    <source>
        <strain evidence="1">Babe10</strain>
    </source>
</reference>
<gene>
    <name evidence="1" type="ORF">NUW58_g326</name>
</gene>